<dbReference type="EMBL" id="BMPP01000023">
    <property type="protein sequence ID" value="GGK40377.1"/>
    <property type="molecule type" value="Genomic_DNA"/>
</dbReference>
<organism evidence="3 4">
    <name type="scientific">Deinococcus malanensis</name>
    <dbReference type="NCBI Taxonomy" id="1706855"/>
    <lineage>
        <taxon>Bacteria</taxon>
        <taxon>Thermotogati</taxon>
        <taxon>Deinococcota</taxon>
        <taxon>Deinococci</taxon>
        <taxon>Deinococcales</taxon>
        <taxon>Deinococcaceae</taxon>
        <taxon>Deinococcus</taxon>
    </lineage>
</organism>
<protein>
    <recommendedName>
        <fullName evidence="2">UspA domain-containing protein</fullName>
    </recommendedName>
</protein>
<accession>A0ABQ2F1H2</accession>
<feature type="domain" description="UspA" evidence="2">
    <location>
        <begin position="31"/>
        <end position="164"/>
    </location>
</feature>
<dbReference type="PANTHER" id="PTHR46268">
    <property type="entry name" value="STRESS RESPONSE PROTEIN NHAX"/>
    <property type="match status" value="1"/>
</dbReference>
<evidence type="ECO:0000259" key="2">
    <source>
        <dbReference type="Pfam" id="PF00582"/>
    </source>
</evidence>
<comment type="similarity">
    <text evidence="1">Belongs to the universal stress protein A family.</text>
</comment>
<name>A0ABQ2F1H2_9DEIO</name>
<reference evidence="4" key="1">
    <citation type="journal article" date="2019" name="Int. J. Syst. Evol. Microbiol.">
        <title>The Global Catalogue of Microorganisms (GCM) 10K type strain sequencing project: providing services to taxonomists for standard genome sequencing and annotation.</title>
        <authorList>
            <consortium name="The Broad Institute Genomics Platform"/>
            <consortium name="The Broad Institute Genome Sequencing Center for Infectious Disease"/>
            <person name="Wu L."/>
            <person name="Ma J."/>
        </authorList>
    </citation>
    <scope>NUCLEOTIDE SEQUENCE [LARGE SCALE GENOMIC DNA]</scope>
    <source>
        <strain evidence="4">JCM 30331</strain>
    </source>
</reference>
<evidence type="ECO:0000256" key="1">
    <source>
        <dbReference type="ARBA" id="ARBA00008791"/>
    </source>
</evidence>
<dbReference type="Proteomes" id="UP000647587">
    <property type="component" value="Unassembled WGS sequence"/>
</dbReference>
<dbReference type="Gene3D" id="3.40.50.12370">
    <property type="match status" value="1"/>
</dbReference>
<dbReference type="InterPro" id="IPR006016">
    <property type="entry name" value="UspA"/>
</dbReference>
<evidence type="ECO:0000313" key="4">
    <source>
        <dbReference type="Proteomes" id="UP000647587"/>
    </source>
</evidence>
<proteinExistence type="inferred from homology"/>
<evidence type="ECO:0000313" key="3">
    <source>
        <dbReference type="EMBL" id="GGK40377.1"/>
    </source>
</evidence>
<dbReference type="PRINTS" id="PR01438">
    <property type="entry name" value="UNVRSLSTRESS"/>
</dbReference>
<gene>
    <name evidence="3" type="ORF">GCM10008955_37710</name>
</gene>
<dbReference type="CDD" id="cd00293">
    <property type="entry name" value="USP-like"/>
    <property type="match status" value="1"/>
</dbReference>
<keyword evidence="4" id="KW-1185">Reference proteome</keyword>
<comment type="caution">
    <text evidence="3">The sequence shown here is derived from an EMBL/GenBank/DDBJ whole genome shotgun (WGS) entry which is preliminary data.</text>
</comment>
<dbReference type="Pfam" id="PF00582">
    <property type="entry name" value="Usp"/>
    <property type="match status" value="1"/>
</dbReference>
<dbReference type="InterPro" id="IPR006015">
    <property type="entry name" value="Universal_stress_UspA"/>
</dbReference>
<dbReference type="PANTHER" id="PTHR46268:SF6">
    <property type="entry name" value="UNIVERSAL STRESS PROTEIN UP12"/>
    <property type="match status" value="1"/>
</dbReference>
<dbReference type="SUPFAM" id="SSF52402">
    <property type="entry name" value="Adenine nucleotide alpha hydrolases-like"/>
    <property type="match status" value="1"/>
</dbReference>
<sequence length="174" mass="18211">MLLGSVAERVVRESARPVMTVRQAGHGPASRILVLTDFSSAAHQALSAAQQYFPDANAHLLHVVSPTALTAPLSLAPAGRAITAASLAARNREWVQEAREQLARLGGGEIVEGDPAEVALARARSGAYDLIALGTAGRDGFERLMFGSVAQQIVRESPIPVLTARSLDLAVQGA</sequence>